<organism evidence="4 6">
    <name type="scientific">Bursaphelenchus xylophilus</name>
    <name type="common">Pinewood nematode worm</name>
    <name type="synonym">Aphelenchoides xylophilus</name>
    <dbReference type="NCBI Taxonomy" id="6326"/>
    <lineage>
        <taxon>Eukaryota</taxon>
        <taxon>Metazoa</taxon>
        <taxon>Ecdysozoa</taxon>
        <taxon>Nematoda</taxon>
        <taxon>Chromadorea</taxon>
        <taxon>Rhabditida</taxon>
        <taxon>Tylenchina</taxon>
        <taxon>Tylenchomorpha</taxon>
        <taxon>Aphelenchoidea</taxon>
        <taxon>Aphelenchoididae</taxon>
        <taxon>Bursaphelenchus</taxon>
    </lineage>
</organism>
<feature type="transmembrane region" description="Helical" evidence="1">
    <location>
        <begin position="6"/>
        <end position="24"/>
    </location>
</feature>
<dbReference type="Proteomes" id="UP000659654">
    <property type="component" value="Unassembled WGS sequence"/>
</dbReference>
<protein>
    <submittedName>
        <fullName evidence="2">(pine wood nematode) hypothetical protein</fullName>
    </submittedName>
</protein>
<sequence length="118" mass="13906">MESLPFLGFVMKFFYFSIIFLLLVGKINGIKREGYPVEVTVRATITLKEPEEKFARFKRFLGVYGFHDYEKEALLPKEESAEITKRSLKIDEQSKDMMFAEKTKKEWPSYFAEGSYIH</sequence>
<dbReference type="Proteomes" id="UP000095284">
    <property type="component" value="Unplaced"/>
</dbReference>
<reference evidence="3" key="2">
    <citation type="submission" date="2020-08" db="EMBL/GenBank/DDBJ databases">
        <authorList>
            <person name="Kikuchi T."/>
        </authorList>
    </citation>
    <scope>NUCLEOTIDE SEQUENCE</scope>
    <source>
        <strain evidence="2">Ka4C1</strain>
    </source>
</reference>
<evidence type="ECO:0000313" key="6">
    <source>
        <dbReference type="WBParaSite" id="BXY_1679100.1"/>
    </source>
</evidence>
<gene>
    <name evidence="2" type="ORF">BXYJ_LOCUS12934</name>
</gene>
<evidence type="ECO:0000313" key="2">
    <source>
        <dbReference type="EMBL" id="CAD5232843.1"/>
    </source>
</evidence>
<keyword evidence="1" id="KW-1133">Transmembrane helix</keyword>
<keyword evidence="5" id="KW-1185">Reference proteome</keyword>
<dbReference type="OrthoDB" id="10574947at2759"/>
<evidence type="ECO:0000256" key="1">
    <source>
        <dbReference type="SAM" id="Phobius"/>
    </source>
</evidence>
<reference evidence="6" key="1">
    <citation type="submission" date="2016-11" db="UniProtKB">
        <authorList>
            <consortium name="WormBaseParasite"/>
        </authorList>
    </citation>
    <scope>IDENTIFICATION</scope>
</reference>
<dbReference type="EMBL" id="CAJFDI010000005">
    <property type="protein sequence ID" value="CAD5232843.1"/>
    <property type="molecule type" value="Genomic_DNA"/>
</dbReference>
<proteinExistence type="predicted"/>
<evidence type="ECO:0000313" key="4">
    <source>
        <dbReference type="Proteomes" id="UP000095284"/>
    </source>
</evidence>
<accession>A0A1I7SUR8</accession>
<dbReference type="AlphaFoldDB" id="A0A1I7SUR8"/>
<keyword evidence="1" id="KW-0812">Transmembrane</keyword>
<name>A0A1I7SUR8_BURXY</name>
<dbReference type="EMBL" id="CAJFCV020000005">
    <property type="protein sequence ID" value="CAG9125915.1"/>
    <property type="molecule type" value="Genomic_DNA"/>
</dbReference>
<evidence type="ECO:0000313" key="5">
    <source>
        <dbReference type="Proteomes" id="UP000659654"/>
    </source>
</evidence>
<keyword evidence="1" id="KW-0472">Membrane</keyword>
<dbReference type="Proteomes" id="UP000582659">
    <property type="component" value="Unassembled WGS sequence"/>
</dbReference>
<dbReference type="WBParaSite" id="BXY_1679100.1">
    <property type="protein sequence ID" value="BXY_1679100.1"/>
    <property type="gene ID" value="BXY_1679100"/>
</dbReference>
<evidence type="ECO:0000313" key="3">
    <source>
        <dbReference type="EMBL" id="CAG9125915.1"/>
    </source>
</evidence>